<sequence>MTQPHDDAEQLFFAGNQRLQEGDAAHAEAHFRAALALRPDFAEALANLAFLREQAGAPAEAEHYYRQTIALLPDCLQPYLNLSSLLLDGRRFADAEALLRQAQALAPTAPAVWSNLGALHACLHEDAAAEACYRAALRLDPEHTNSRFNLSYLLLRQGRFAEGWEAFEARDWYGVLTRHFLCPRWQGEPLQGKSILLGIEAGHGDMIQFARYASLLKAAGARHIAIVCHPALKALFARLRDADEILAFDEDIPRDGWDYWTPALSLPYYCQTRAATIPAPIPYLSADPQRVAYWAPRLPVRRAGGEALVGLVWKGSVGFENDTERSLPALATLAPLARVGGIRFVSLQKGQGEDEAHRPPTGMDMTPLGESLADFADTCAVIDALDLVIAVDTAVAHLAGAMGKPCWLLLPDYRTDWRWLTEREDSPWYPGWMRLFRQAAGRYRQAARGPAAEAMLVAPAGAASVGDSPAQRWAPVIERVAVALAEWRTNFSTASA</sequence>
<dbReference type="Pfam" id="PF13432">
    <property type="entry name" value="TPR_16"/>
    <property type="match status" value="1"/>
</dbReference>
<name>A0A6L5K0N2_RHOTE</name>
<organism evidence="2 3">
    <name type="scientific">Rhodocyclus tenuis</name>
    <name type="common">Rhodospirillum tenue</name>
    <dbReference type="NCBI Taxonomy" id="1066"/>
    <lineage>
        <taxon>Bacteria</taxon>
        <taxon>Pseudomonadati</taxon>
        <taxon>Pseudomonadota</taxon>
        <taxon>Betaproteobacteria</taxon>
        <taxon>Rhodocyclales</taxon>
        <taxon>Rhodocyclaceae</taxon>
        <taxon>Rhodocyclus</taxon>
    </lineage>
</organism>
<comment type="caution">
    <text evidence="2">The sequence shown here is derived from an EMBL/GenBank/DDBJ whole genome shotgun (WGS) entry which is preliminary data.</text>
</comment>
<dbReference type="AlphaFoldDB" id="A0A6L5K0N2"/>
<accession>A0A6L5K0N2</accession>
<feature type="repeat" description="TPR" evidence="1">
    <location>
        <begin position="8"/>
        <end position="41"/>
    </location>
</feature>
<dbReference type="PANTHER" id="PTHR44809:SF1">
    <property type="entry name" value="PROTEIN O-MANNOSYL-TRANSFERASE TMTC1"/>
    <property type="match status" value="1"/>
</dbReference>
<gene>
    <name evidence="2" type="ORF">GHK24_12965</name>
</gene>
<dbReference type="InterPro" id="IPR052943">
    <property type="entry name" value="TMTC_O-mannosyl-trnsfr"/>
</dbReference>
<dbReference type="SUPFAM" id="SSF48452">
    <property type="entry name" value="TPR-like"/>
    <property type="match status" value="1"/>
</dbReference>
<dbReference type="Pfam" id="PF14559">
    <property type="entry name" value="TPR_19"/>
    <property type="match status" value="1"/>
</dbReference>
<dbReference type="Proteomes" id="UP000480275">
    <property type="component" value="Unassembled WGS sequence"/>
</dbReference>
<keyword evidence="1" id="KW-0802">TPR repeat</keyword>
<evidence type="ECO:0000313" key="3">
    <source>
        <dbReference type="Proteomes" id="UP000480275"/>
    </source>
</evidence>
<dbReference type="EMBL" id="WIXJ01000014">
    <property type="protein sequence ID" value="MQY52682.1"/>
    <property type="molecule type" value="Genomic_DNA"/>
</dbReference>
<reference evidence="2 3" key="1">
    <citation type="submission" date="2019-10" db="EMBL/GenBank/DDBJ databases">
        <title>Whole-genome sequence of the purple nonsulfur photosynthetic bacterium Rhodocyclus tenuis.</title>
        <authorList>
            <person name="Kyndt J.A."/>
            <person name="Meyer T.E."/>
        </authorList>
    </citation>
    <scope>NUCLEOTIDE SEQUENCE [LARGE SCALE GENOMIC DNA]</scope>
    <source>
        <strain evidence="2 3">DSM 110</strain>
    </source>
</reference>
<dbReference type="PROSITE" id="PS50005">
    <property type="entry name" value="TPR"/>
    <property type="match status" value="2"/>
</dbReference>
<dbReference type="SMART" id="SM00028">
    <property type="entry name" value="TPR"/>
    <property type="match status" value="4"/>
</dbReference>
<proteinExistence type="predicted"/>
<dbReference type="Gene3D" id="1.25.40.10">
    <property type="entry name" value="Tetratricopeptide repeat domain"/>
    <property type="match status" value="1"/>
</dbReference>
<evidence type="ECO:0000256" key="1">
    <source>
        <dbReference type="PROSITE-ProRule" id="PRU00339"/>
    </source>
</evidence>
<feature type="repeat" description="TPR" evidence="1">
    <location>
        <begin position="110"/>
        <end position="143"/>
    </location>
</feature>
<evidence type="ECO:0000313" key="2">
    <source>
        <dbReference type="EMBL" id="MQY52682.1"/>
    </source>
</evidence>
<protein>
    <submittedName>
        <fullName evidence="2">Tetratricopeptide repeat protein</fullName>
    </submittedName>
</protein>
<dbReference type="PANTHER" id="PTHR44809">
    <property type="match status" value="1"/>
</dbReference>
<dbReference type="Gene3D" id="3.40.50.2000">
    <property type="entry name" value="Glycogen Phosphorylase B"/>
    <property type="match status" value="1"/>
</dbReference>
<dbReference type="InterPro" id="IPR019734">
    <property type="entry name" value="TPR_rpt"/>
</dbReference>
<dbReference type="SUPFAM" id="SSF53756">
    <property type="entry name" value="UDP-Glycosyltransferase/glycogen phosphorylase"/>
    <property type="match status" value="1"/>
</dbReference>
<dbReference type="InterPro" id="IPR011990">
    <property type="entry name" value="TPR-like_helical_dom_sf"/>
</dbReference>
<dbReference type="OrthoDB" id="9814129at2"/>